<name>A0A8H5ASL2_9AGAR</name>
<evidence type="ECO:0000313" key="1">
    <source>
        <dbReference type="EMBL" id="KAF5310131.1"/>
    </source>
</evidence>
<keyword evidence="2" id="KW-1185">Reference proteome</keyword>
<dbReference type="AlphaFoldDB" id="A0A8H5ASL2"/>
<protein>
    <recommendedName>
        <fullName evidence="3">HNH nuclease domain-containing protein</fullName>
    </recommendedName>
</protein>
<reference evidence="1 2" key="1">
    <citation type="journal article" date="2020" name="ISME J.">
        <title>Uncovering the hidden diversity of litter-decomposition mechanisms in mushroom-forming fungi.</title>
        <authorList>
            <person name="Floudas D."/>
            <person name="Bentzer J."/>
            <person name="Ahren D."/>
            <person name="Johansson T."/>
            <person name="Persson P."/>
            <person name="Tunlid A."/>
        </authorList>
    </citation>
    <scope>NUCLEOTIDE SEQUENCE [LARGE SCALE GENOMIC DNA]</scope>
    <source>
        <strain evidence="1 2">CBS 101986</strain>
    </source>
</reference>
<evidence type="ECO:0000313" key="2">
    <source>
        <dbReference type="Proteomes" id="UP000567179"/>
    </source>
</evidence>
<gene>
    <name evidence="1" type="ORF">D9619_010377</name>
</gene>
<sequence>MSSLLSHNKCHFNANGNQIWALLLEAEQEALTKSVTDQPQYDDSLIAIRVLGFLLKDLWTNARKWNLGDTAYSKMVEEINTIDMGRKDKQFDALVELGLIYRNRLFQVFHCNAGPGPTPSRTKSRSTLDVMRERIIHDLKNTPPTKYNVRKQALLRDGFKCVVSGIFDLETWSALSPDAKPLHARERLSYTQTTSLFPQCVQGGPKESSASAHALLSMFGLESQATALAGAGVDSLHNLITLETSLHAMFDTFDLWLEPVEGQEHTYEVCCPIADERDLLVGPLPSHITLRVEASAEAKAAEENLVLGLPDPHLMAVRAICARVANLSGATRQMERILADIEDSTVLADNGSMATLLATRLAMISG</sequence>
<proteinExistence type="predicted"/>
<accession>A0A8H5ASL2</accession>
<comment type="caution">
    <text evidence="1">The sequence shown here is derived from an EMBL/GenBank/DDBJ whole genome shotgun (WGS) entry which is preliminary data.</text>
</comment>
<dbReference type="EMBL" id="JAACJJ010000058">
    <property type="protein sequence ID" value="KAF5310131.1"/>
    <property type="molecule type" value="Genomic_DNA"/>
</dbReference>
<evidence type="ECO:0008006" key="3">
    <source>
        <dbReference type="Google" id="ProtNLM"/>
    </source>
</evidence>
<dbReference type="OrthoDB" id="2104739at2759"/>
<organism evidence="1 2">
    <name type="scientific">Psilocybe cf. subviscida</name>
    <dbReference type="NCBI Taxonomy" id="2480587"/>
    <lineage>
        <taxon>Eukaryota</taxon>
        <taxon>Fungi</taxon>
        <taxon>Dikarya</taxon>
        <taxon>Basidiomycota</taxon>
        <taxon>Agaricomycotina</taxon>
        <taxon>Agaricomycetes</taxon>
        <taxon>Agaricomycetidae</taxon>
        <taxon>Agaricales</taxon>
        <taxon>Agaricineae</taxon>
        <taxon>Strophariaceae</taxon>
        <taxon>Psilocybe</taxon>
    </lineage>
</organism>
<dbReference type="Proteomes" id="UP000567179">
    <property type="component" value="Unassembled WGS sequence"/>
</dbReference>